<feature type="compositionally biased region" description="Acidic residues" evidence="2">
    <location>
        <begin position="145"/>
        <end position="155"/>
    </location>
</feature>
<feature type="region of interest" description="Disordered" evidence="2">
    <location>
        <begin position="20"/>
        <end position="40"/>
    </location>
</feature>
<evidence type="ECO:0000256" key="1">
    <source>
        <dbReference type="SAM" id="Coils"/>
    </source>
</evidence>
<feature type="compositionally biased region" description="Acidic residues" evidence="2">
    <location>
        <begin position="89"/>
        <end position="98"/>
    </location>
</feature>
<keyword evidence="4" id="KW-1185">Reference proteome</keyword>
<gene>
    <name evidence="3" type="ORF">QCA50_003528</name>
</gene>
<keyword evidence="1" id="KW-0175">Coiled coil</keyword>
<protein>
    <submittedName>
        <fullName evidence="3">Uncharacterized protein</fullName>
    </submittedName>
</protein>
<dbReference type="AlphaFoldDB" id="A0AAW0GWJ6"/>
<organism evidence="3 4">
    <name type="scientific">Cerrena zonata</name>
    <dbReference type="NCBI Taxonomy" id="2478898"/>
    <lineage>
        <taxon>Eukaryota</taxon>
        <taxon>Fungi</taxon>
        <taxon>Dikarya</taxon>
        <taxon>Basidiomycota</taxon>
        <taxon>Agaricomycotina</taxon>
        <taxon>Agaricomycetes</taxon>
        <taxon>Polyporales</taxon>
        <taxon>Cerrenaceae</taxon>
        <taxon>Cerrena</taxon>
    </lineage>
</organism>
<feature type="coiled-coil region" evidence="1">
    <location>
        <begin position="46"/>
        <end position="73"/>
    </location>
</feature>
<feature type="compositionally biased region" description="Pro residues" evidence="2">
    <location>
        <begin position="22"/>
        <end position="34"/>
    </location>
</feature>
<name>A0AAW0GWJ6_9APHY</name>
<evidence type="ECO:0000256" key="2">
    <source>
        <dbReference type="SAM" id="MobiDB-lite"/>
    </source>
</evidence>
<sequence length="155" mass="17444">MSTATPTLIPRSPVFPNVLPMSPQPHPVPFPPYGYPSSRIPRRRDLHREMIDLSDEEQEMDDLNEEIKDRGASFLIPIGRLMTQQEEKNDADEDEDDGDGSHTTSESSEPSEEAPSEEENESEQDLDADMEDMDEEGNMTAETAGSDEMDDEDQE</sequence>
<dbReference type="Proteomes" id="UP001385951">
    <property type="component" value="Unassembled WGS sequence"/>
</dbReference>
<accession>A0AAW0GWJ6</accession>
<evidence type="ECO:0000313" key="3">
    <source>
        <dbReference type="EMBL" id="KAK7693954.1"/>
    </source>
</evidence>
<reference evidence="3 4" key="1">
    <citation type="submission" date="2022-09" db="EMBL/GenBank/DDBJ databases">
        <authorList>
            <person name="Palmer J.M."/>
        </authorList>
    </citation>
    <scope>NUCLEOTIDE SEQUENCE [LARGE SCALE GENOMIC DNA]</scope>
    <source>
        <strain evidence="3 4">DSM 7382</strain>
    </source>
</reference>
<proteinExistence type="predicted"/>
<dbReference type="EMBL" id="JASBNA010000003">
    <property type="protein sequence ID" value="KAK7693954.1"/>
    <property type="molecule type" value="Genomic_DNA"/>
</dbReference>
<feature type="compositionally biased region" description="Acidic residues" evidence="2">
    <location>
        <begin position="109"/>
        <end position="137"/>
    </location>
</feature>
<comment type="caution">
    <text evidence="3">The sequence shown here is derived from an EMBL/GenBank/DDBJ whole genome shotgun (WGS) entry which is preliminary data.</text>
</comment>
<evidence type="ECO:0000313" key="4">
    <source>
        <dbReference type="Proteomes" id="UP001385951"/>
    </source>
</evidence>
<feature type="region of interest" description="Disordered" evidence="2">
    <location>
        <begin position="75"/>
        <end position="155"/>
    </location>
</feature>